<name>Q74ME4_NANEQ</name>
<evidence type="ECO:0000259" key="1">
    <source>
        <dbReference type="Pfam" id="PF08494"/>
    </source>
</evidence>
<dbReference type="KEGG" id="neq:NEQ409"/>
<proteinExistence type="predicted"/>
<dbReference type="GO" id="GO:0003677">
    <property type="term" value="F:DNA binding"/>
    <property type="evidence" value="ECO:0007669"/>
    <property type="project" value="TreeGrafter"/>
</dbReference>
<dbReference type="GO" id="GO:0016887">
    <property type="term" value="F:ATP hydrolysis activity"/>
    <property type="evidence" value="ECO:0007669"/>
    <property type="project" value="TreeGrafter"/>
</dbReference>
<organism evidence="2 3">
    <name type="scientific">Nanoarchaeum equitans (strain Kin4-M)</name>
    <dbReference type="NCBI Taxonomy" id="228908"/>
    <lineage>
        <taxon>Archaea</taxon>
        <taxon>Nanobdellota</taxon>
        <taxon>Candidatus Nanoarchaeia</taxon>
        <taxon>Nanoarchaeales</taxon>
        <taxon>Nanoarchaeaceae</taxon>
        <taxon>Nanoarchaeum</taxon>
    </lineage>
</organism>
<dbReference type="AlphaFoldDB" id="Q74ME4"/>
<feature type="domain" description="Lhr-like DEAD/H associated" evidence="1">
    <location>
        <begin position="38"/>
        <end position="226"/>
    </location>
</feature>
<dbReference type="PANTHER" id="PTHR47962:SF6">
    <property type="entry name" value="LARGE HELICASE-RELATED PROTEIN"/>
    <property type="match status" value="1"/>
</dbReference>
<dbReference type="InterPro" id="IPR052511">
    <property type="entry name" value="ATP-dep_Helicase"/>
</dbReference>
<dbReference type="BioCyc" id="NEQU228908:GJB6-437-MONOMER"/>
<dbReference type="EMBL" id="AE017199">
    <property type="protein sequence ID" value="AAR39254.1"/>
    <property type="molecule type" value="Genomic_DNA"/>
</dbReference>
<dbReference type="EnsemblBacteria" id="AAR39254">
    <property type="protein sequence ID" value="AAR39254"/>
    <property type="gene ID" value="NEQ409"/>
</dbReference>
<dbReference type="Proteomes" id="UP000000578">
    <property type="component" value="Chromosome"/>
</dbReference>
<dbReference type="PANTHER" id="PTHR47962">
    <property type="entry name" value="ATP-DEPENDENT HELICASE LHR-RELATED-RELATED"/>
    <property type="match status" value="1"/>
</dbReference>
<dbReference type="GO" id="GO:0005524">
    <property type="term" value="F:ATP binding"/>
    <property type="evidence" value="ECO:0007669"/>
    <property type="project" value="InterPro"/>
</dbReference>
<sequence length="260" mass="31164">MVEIENLTNYIKQKYKVNDRVAKNLAQYMLEQYKYLLIPKRDELLIEVYPHNDIEEYIFHTVLGRKANDALSRAFAYLISKEKRTNVRTVVSDYGFSIIVPKEKALKKVELLGLLSIKEDKFEEILREAIKNSEMFKRVFRHVANTGLMILKKYMGKEIPISRQQINAESLLNFLLEHYPDFPLLKETYRTILEDKMDIFHAKEFMRKVKKMKIYIKEVEMPSPFAWHLEVWGQSDIIFMQDKKEMIKRLHKKLLRKIKE</sequence>
<dbReference type="Pfam" id="PF08494">
    <property type="entry name" value="DEAD_assoc"/>
    <property type="match status" value="1"/>
</dbReference>
<dbReference type="HOGENOM" id="CLU_1067989_0_0_2"/>
<reference evidence="2 3" key="1">
    <citation type="journal article" date="2003" name="Proc. Natl. Acad. Sci. U.S.A.">
        <title>The genome of Nanoarchaeum equitans: insights into early archaeal evolution and derived parasitism.</title>
        <authorList>
            <person name="Waters E."/>
            <person name="Hohn M.J."/>
            <person name="Ahel I."/>
            <person name="Graham D.E."/>
            <person name="Adams M.D."/>
            <person name="Barnstead M."/>
            <person name="Beeson K.Y."/>
            <person name="Bibbs L."/>
            <person name="Bolanos R."/>
            <person name="Keller M."/>
            <person name="Kretz K."/>
            <person name="Lin X."/>
            <person name="Mathur E."/>
            <person name="Ni J."/>
            <person name="Podar M."/>
            <person name="Richardson T."/>
            <person name="Sutton G.G."/>
            <person name="Simon M."/>
            <person name="Soll D."/>
            <person name="Stetter K.O."/>
            <person name="Short J.M."/>
            <person name="Noordewier M."/>
        </authorList>
    </citation>
    <scope>NUCLEOTIDE SEQUENCE [LARGE SCALE GENOMIC DNA]</scope>
    <source>
        <strain evidence="2 3">Kin4-M</strain>
    </source>
</reference>
<gene>
    <name evidence="2" type="ordered locus">NEQ409</name>
</gene>
<dbReference type="InterPro" id="IPR013701">
    <property type="entry name" value="Lhr-like_DEAD/DEAH_assoc"/>
</dbReference>
<dbReference type="STRING" id="228908.NEQ409"/>
<protein>
    <submittedName>
        <fullName evidence="2">NEQ409</fullName>
    </submittedName>
</protein>
<evidence type="ECO:0000313" key="2">
    <source>
        <dbReference type="EMBL" id="AAR39254.1"/>
    </source>
</evidence>
<evidence type="ECO:0000313" key="3">
    <source>
        <dbReference type="Proteomes" id="UP000000578"/>
    </source>
</evidence>
<accession>Q74ME4</accession>
<keyword evidence="3" id="KW-1185">Reference proteome</keyword>